<evidence type="ECO:0000313" key="3">
    <source>
        <dbReference type="Proteomes" id="UP001501222"/>
    </source>
</evidence>
<feature type="chain" id="PRO_5045946126" description="Nuclear transport factor 2 family protein" evidence="1">
    <location>
        <begin position="29"/>
        <end position="189"/>
    </location>
</feature>
<dbReference type="Proteomes" id="UP001501222">
    <property type="component" value="Unassembled WGS sequence"/>
</dbReference>
<protein>
    <recommendedName>
        <fullName evidence="4">Nuclear transport factor 2 family protein</fullName>
    </recommendedName>
</protein>
<dbReference type="InterPro" id="IPR032710">
    <property type="entry name" value="NTF2-like_dom_sf"/>
</dbReference>
<gene>
    <name evidence="2" type="ORF">GCM10022235_44370</name>
</gene>
<comment type="caution">
    <text evidence="2">The sequence shown here is derived from an EMBL/GenBank/DDBJ whole genome shotgun (WGS) entry which is preliminary data.</text>
</comment>
<proteinExistence type="predicted"/>
<evidence type="ECO:0000313" key="2">
    <source>
        <dbReference type="EMBL" id="GAA3570239.1"/>
    </source>
</evidence>
<keyword evidence="1" id="KW-0732">Signal</keyword>
<keyword evidence="3" id="KW-1185">Reference proteome</keyword>
<dbReference type="SUPFAM" id="SSF54427">
    <property type="entry name" value="NTF2-like"/>
    <property type="match status" value="1"/>
</dbReference>
<reference evidence="3" key="1">
    <citation type="journal article" date="2019" name="Int. J. Syst. Evol. Microbiol.">
        <title>The Global Catalogue of Microorganisms (GCM) 10K type strain sequencing project: providing services to taxonomists for standard genome sequencing and annotation.</title>
        <authorList>
            <consortium name="The Broad Institute Genomics Platform"/>
            <consortium name="The Broad Institute Genome Sequencing Center for Infectious Disease"/>
            <person name="Wu L."/>
            <person name="Ma J."/>
        </authorList>
    </citation>
    <scope>NUCLEOTIDE SEQUENCE [LARGE SCALE GENOMIC DNA]</scope>
    <source>
        <strain evidence="3">JCM 16928</strain>
    </source>
</reference>
<organism evidence="2 3">
    <name type="scientific">Kribbella ginsengisoli</name>
    <dbReference type="NCBI Taxonomy" id="363865"/>
    <lineage>
        <taxon>Bacteria</taxon>
        <taxon>Bacillati</taxon>
        <taxon>Actinomycetota</taxon>
        <taxon>Actinomycetes</taxon>
        <taxon>Propionibacteriales</taxon>
        <taxon>Kribbellaceae</taxon>
        <taxon>Kribbella</taxon>
    </lineage>
</organism>
<evidence type="ECO:0000256" key="1">
    <source>
        <dbReference type="SAM" id="SignalP"/>
    </source>
</evidence>
<evidence type="ECO:0008006" key="4">
    <source>
        <dbReference type="Google" id="ProtNLM"/>
    </source>
</evidence>
<dbReference type="RefSeq" id="WP_344843422.1">
    <property type="nucleotide sequence ID" value="NZ_BAABAA010000006.1"/>
</dbReference>
<dbReference type="EMBL" id="BAABAA010000006">
    <property type="protein sequence ID" value="GAA3570239.1"/>
    <property type="molecule type" value="Genomic_DNA"/>
</dbReference>
<sequence>MNRSATRRAVSLVAAATAVVAMPGAANAATAAHDSTATHDKTATHDDAAVHGRTATTQAKSCAQKFDQAQRTDMESFRDFDRDTWLAGHDKGVVSIVADGRVRVGLDAVAAASKPRFISKDSVWSWTEQTRKVDGCKTGFIVYTTKYAIPRLDYWFTAVTAVTYTYKHGRWLTVLDQGTLLEEHVGSAG</sequence>
<name>A0ABP6XPT7_9ACTN</name>
<accession>A0ABP6XPT7</accession>
<feature type="signal peptide" evidence="1">
    <location>
        <begin position="1"/>
        <end position="28"/>
    </location>
</feature>